<protein>
    <recommendedName>
        <fullName evidence="5">Alanine racemase</fullName>
        <ecNumber evidence="5">5.1.1.1</ecNumber>
    </recommendedName>
</protein>
<dbReference type="Pfam" id="PF00842">
    <property type="entry name" value="Ala_racemase_C"/>
    <property type="match status" value="1"/>
</dbReference>
<dbReference type="GO" id="GO:0030632">
    <property type="term" value="P:D-alanine biosynthetic process"/>
    <property type="evidence" value="ECO:0007669"/>
    <property type="project" value="UniProtKB-UniRule"/>
</dbReference>
<dbReference type="FunFam" id="3.20.20.10:FF:000002">
    <property type="entry name" value="Alanine racemase"/>
    <property type="match status" value="1"/>
</dbReference>
<dbReference type="PRINTS" id="PR00992">
    <property type="entry name" value="ALARACEMASE"/>
</dbReference>
<reference evidence="9" key="1">
    <citation type="journal article" date="2020" name="mSystems">
        <title>Genome- and Community-Level Interaction Insights into Carbon Utilization and Element Cycling Functions of Hydrothermarchaeota in Hydrothermal Sediment.</title>
        <authorList>
            <person name="Zhou Z."/>
            <person name="Liu Y."/>
            <person name="Xu W."/>
            <person name="Pan J."/>
            <person name="Luo Z.H."/>
            <person name="Li M."/>
        </authorList>
    </citation>
    <scope>NUCLEOTIDE SEQUENCE [LARGE SCALE GENOMIC DNA]</scope>
    <source>
        <strain evidence="9">SpSt-456</strain>
    </source>
</reference>
<dbReference type="Pfam" id="PF01168">
    <property type="entry name" value="Ala_racemase_N"/>
    <property type="match status" value="1"/>
</dbReference>
<evidence type="ECO:0000256" key="7">
    <source>
        <dbReference type="PIRSR" id="PIRSR600821-52"/>
    </source>
</evidence>
<evidence type="ECO:0000256" key="4">
    <source>
        <dbReference type="ARBA" id="ARBA00023235"/>
    </source>
</evidence>
<proteinExistence type="inferred from homology"/>
<organism evidence="9">
    <name type="scientific">Desulfacinum infernum</name>
    <dbReference type="NCBI Taxonomy" id="35837"/>
    <lineage>
        <taxon>Bacteria</taxon>
        <taxon>Pseudomonadati</taxon>
        <taxon>Thermodesulfobacteriota</taxon>
        <taxon>Syntrophobacteria</taxon>
        <taxon>Syntrophobacterales</taxon>
        <taxon>Syntrophobacteraceae</taxon>
        <taxon>Desulfacinum</taxon>
    </lineage>
</organism>
<dbReference type="GO" id="GO:0008784">
    <property type="term" value="F:alanine racemase activity"/>
    <property type="evidence" value="ECO:0007669"/>
    <property type="project" value="UniProtKB-UniRule"/>
</dbReference>
<feature type="active site" description="Proton acceptor; specific for D-alanine" evidence="5">
    <location>
        <position position="35"/>
    </location>
</feature>
<evidence type="ECO:0000256" key="5">
    <source>
        <dbReference type="HAMAP-Rule" id="MF_01201"/>
    </source>
</evidence>
<dbReference type="HAMAP" id="MF_01201">
    <property type="entry name" value="Ala_racemase"/>
    <property type="match status" value="1"/>
</dbReference>
<feature type="binding site" evidence="5 7">
    <location>
        <position position="310"/>
    </location>
    <ligand>
        <name>substrate</name>
    </ligand>
</feature>
<dbReference type="PANTHER" id="PTHR30511:SF0">
    <property type="entry name" value="ALANINE RACEMASE, CATABOLIC-RELATED"/>
    <property type="match status" value="1"/>
</dbReference>
<dbReference type="AlphaFoldDB" id="A0A832A500"/>
<comment type="pathway">
    <text evidence="5">Amino-acid biosynthesis; D-alanine biosynthesis; D-alanine from L-alanine: step 1/1.</text>
</comment>
<dbReference type="PROSITE" id="PS00395">
    <property type="entry name" value="ALANINE_RACEMASE"/>
    <property type="match status" value="1"/>
</dbReference>
<dbReference type="SMART" id="SM01005">
    <property type="entry name" value="Ala_racemase_C"/>
    <property type="match status" value="1"/>
</dbReference>
<accession>A0A832A500</accession>
<dbReference type="PANTHER" id="PTHR30511">
    <property type="entry name" value="ALANINE RACEMASE"/>
    <property type="match status" value="1"/>
</dbReference>
<dbReference type="Gene3D" id="2.40.37.10">
    <property type="entry name" value="Lyase, Ornithine Decarboxylase, Chain A, domain 1"/>
    <property type="match status" value="1"/>
</dbReference>
<dbReference type="InterPro" id="IPR029066">
    <property type="entry name" value="PLP-binding_barrel"/>
</dbReference>
<dbReference type="CDD" id="cd00430">
    <property type="entry name" value="PLPDE_III_AR"/>
    <property type="match status" value="1"/>
</dbReference>
<dbReference type="InterPro" id="IPR009006">
    <property type="entry name" value="Ala_racemase/Decarboxylase_C"/>
</dbReference>
<comment type="cofactor">
    <cofactor evidence="2 5 6">
        <name>pyridoxal 5'-phosphate</name>
        <dbReference type="ChEBI" id="CHEBI:597326"/>
    </cofactor>
</comment>
<dbReference type="EC" id="5.1.1.1" evidence="5"/>
<keyword evidence="4 5" id="KW-0413">Isomerase</keyword>
<dbReference type="GO" id="GO:0005829">
    <property type="term" value="C:cytosol"/>
    <property type="evidence" value="ECO:0007669"/>
    <property type="project" value="TreeGrafter"/>
</dbReference>
<dbReference type="InterPro" id="IPR000821">
    <property type="entry name" value="Ala_racemase"/>
</dbReference>
<evidence type="ECO:0000256" key="1">
    <source>
        <dbReference type="ARBA" id="ARBA00000316"/>
    </source>
</evidence>
<dbReference type="InterPro" id="IPR001608">
    <property type="entry name" value="Ala_racemase_N"/>
</dbReference>
<dbReference type="InterPro" id="IPR020622">
    <property type="entry name" value="Ala_racemase_pyridoxalP-BS"/>
</dbReference>
<comment type="caution">
    <text evidence="9">The sequence shown here is derived from an EMBL/GenBank/DDBJ whole genome shotgun (WGS) entry which is preliminary data.</text>
</comment>
<dbReference type="UniPathway" id="UPA00042">
    <property type="reaction ID" value="UER00497"/>
</dbReference>
<keyword evidence="3 5" id="KW-0663">Pyridoxal phosphate</keyword>
<evidence type="ECO:0000256" key="6">
    <source>
        <dbReference type="PIRSR" id="PIRSR600821-50"/>
    </source>
</evidence>
<feature type="active site" description="Proton acceptor; specific for L-alanine" evidence="5">
    <location>
        <position position="262"/>
    </location>
</feature>
<evidence type="ECO:0000259" key="8">
    <source>
        <dbReference type="SMART" id="SM01005"/>
    </source>
</evidence>
<dbReference type="InterPro" id="IPR011079">
    <property type="entry name" value="Ala_racemase_C"/>
</dbReference>
<feature type="modified residue" description="N6-(pyridoxal phosphate)lysine" evidence="5 6">
    <location>
        <position position="35"/>
    </location>
</feature>
<dbReference type="SUPFAM" id="SSF50621">
    <property type="entry name" value="Alanine racemase C-terminal domain-like"/>
    <property type="match status" value="1"/>
</dbReference>
<comment type="similarity">
    <text evidence="5">Belongs to the alanine racemase family.</text>
</comment>
<dbReference type="NCBIfam" id="TIGR00492">
    <property type="entry name" value="alr"/>
    <property type="match status" value="1"/>
</dbReference>
<name>A0A832A500_9BACT</name>
<dbReference type="SUPFAM" id="SSF51419">
    <property type="entry name" value="PLP-binding barrel"/>
    <property type="match status" value="1"/>
</dbReference>
<dbReference type="Gene3D" id="3.20.20.10">
    <property type="entry name" value="Alanine racemase"/>
    <property type="match status" value="1"/>
</dbReference>
<feature type="domain" description="Alanine racemase C-terminal" evidence="8">
    <location>
        <begin position="241"/>
        <end position="369"/>
    </location>
</feature>
<feature type="binding site" evidence="5 7">
    <location>
        <position position="133"/>
    </location>
    <ligand>
        <name>substrate</name>
    </ligand>
</feature>
<dbReference type="EMBL" id="DSTK01000016">
    <property type="protein sequence ID" value="HFK96844.1"/>
    <property type="molecule type" value="Genomic_DNA"/>
</dbReference>
<evidence type="ECO:0000313" key="9">
    <source>
        <dbReference type="EMBL" id="HFK96844.1"/>
    </source>
</evidence>
<dbReference type="GO" id="GO:0030170">
    <property type="term" value="F:pyridoxal phosphate binding"/>
    <property type="evidence" value="ECO:0007669"/>
    <property type="project" value="UniProtKB-UniRule"/>
</dbReference>
<comment type="function">
    <text evidence="5">Catalyzes the interconversion of L-alanine and D-alanine. May also act on other amino acids.</text>
</comment>
<gene>
    <name evidence="9" type="primary">alr</name>
    <name evidence="9" type="ORF">ENS06_05905</name>
</gene>
<evidence type="ECO:0000256" key="2">
    <source>
        <dbReference type="ARBA" id="ARBA00001933"/>
    </source>
</evidence>
<evidence type="ECO:0000256" key="3">
    <source>
        <dbReference type="ARBA" id="ARBA00022898"/>
    </source>
</evidence>
<sequence length="376" mass="41565">MALNWVEIDLAALRHNFMQVRSRVGSRAGILAVVKSDAYGHGMVPVARELAAAGADFFGVSKCWEALKLRTAGIAQPILILAGIEPEDVPHVLEKDLRPAVYRPDHCRWLEEASRRAGKRARIHLKIDTGMGRLGVPDRELGPFIDQLAEFRHLEIEGVFSHLATSDEADKTFSHEQLHRFRTALQMFHDRAIPFRYAHIANSGGVLDIPEAHHQLVRPGIMLYGSPPSDEIRDPAPLKPVMTLKTKVLQIKWVAAGQSIGYGRTFICPRPMRIATIAVGYDDGYPRVLSNRGEALVRGRRAPIVGRVSMNLITLDVTHIPEAAEDDEVVLLGAQGSERITAEEIAEKAGTISYEIYCAVGKNPQRLFCNQTNGLA</sequence>
<comment type="catalytic activity">
    <reaction evidence="1 5">
        <text>L-alanine = D-alanine</text>
        <dbReference type="Rhea" id="RHEA:20249"/>
        <dbReference type="ChEBI" id="CHEBI:57416"/>
        <dbReference type="ChEBI" id="CHEBI:57972"/>
        <dbReference type="EC" id="5.1.1.1"/>
    </reaction>
</comment>